<feature type="domain" description="RanBP2-type" evidence="12">
    <location>
        <begin position="473"/>
        <end position="504"/>
    </location>
</feature>
<dbReference type="PANTHER" id="PTHR23238">
    <property type="entry name" value="RNA BINDING PROTEIN"/>
    <property type="match status" value="1"/>
</dbReference>
<comment type="similarity">
    <text evidence="2">Belongs to the RRM TET family.</text>
</comment>
<dbReference type="InterPro" id="IPR034870">
    <property type="entry name" value="TET_fam"/>
</dbReference>
<keyword evidence="3" id="KW-0479">Metal-binding</keyword>
<dbReference type="GO" id="GO:0008270">
    <property type="term" value="F:zinc ion binding"/>
    <property type="evidence" value="ECO:0007669"/>
    <property type="project" value="UniProtKB-KW"/>
</dbReference>
<dbReference type="GO" id="GO:0005634">
    <property type="term" value="C:nucleus"/>
    <property type="evidence" value="ECO:0007669"/>
    <property type="project" value="UniProtKB-SubCell"/>
</dbReference>
<dbReference type="InterPro" id="IPR035979">
    <property type="entry name" value="RBD_domain_sf"/>
</dbReference>
<evidence type="ECO:0000259" key="12">
    <source>
        <dbReference type="PROSITE" id="PS50199"/>
    </source>
</evidence>
<gene>
    <name evidence="13" type="ORF">HK099_007699</name>
</gene>
<evidence type="ECO:0000256" key="7">
    <source>
        <dbReference type="ARBA" id="ARBA00023242"/>
    </source>
</evidence>
<dbReference type="Gene3D" id="3.30.420.10">
    <property type="entry name" value="Ribonuclease H-like superfamily/Ribonuclease H"/>
    <property type="match status" value="1"/>
</dbReference>
<organism evidence="13 14">
    <name type="scientific">Clydaea vesicula</name>
    <dbReference type="NCBI Taxonomy" id="447962"/>
    <lineage>
        <taxon>Eukaryota</taxon>
        <taxon>Fungi</taxon>
        <taxon>Fungi incertae sedis</taxon>
        <taxon>Chytridiomycota</taxon>
        <taxon>Chytridiomycota incertae sedis</taxon>
        <taxon>Chytridiomycetes</taxon>
        <taxon>Lobulomycetales</taxon>
        <taxon>Lobulomycetaceae</taxon>
        <taxon>Clydaea</taxon>
    </lineage>
</organism>
<evidence type="ECO:0000256" key="6">
    <source>
        <dbReference type="ARBA" id="ARBA00022884"/>
    </source>
</evidence>
<dbReference type="Pfam" id="PF00076">
    <property type="entry name" value="RRM_1"/>
    <property type="match status" value="1"/>
</dbReference>
<name>A0AAD5XYB6_9FUNG</name>
<dbReference type="CDD" id="cd12254">
    <property type="entry name" value="RRM_hnRNPH_ESRPs_RBM12_like"/>
    <property type="match status" value="1"/>
</dbReference>
<feature type="compositionally biased region" description="Polar residues" evidence="10">
    <location>
        <begin position="666"/>
        <end position="677"/>
    </location>
</feature>
<feature type="region of interest" description="Disordered" evidence="10">
    <location>
        <begin position="420"/>
        <end position="474"/>
    </location>
</feature>
<comment type="caution">
    <text evidence="13">The sequence shown here is derived from an EMBL/GenBank/DDBJ whole genome shotgun (WGS) entry which is preliminary data.</text>
</comment>
<feature type="domain" description="RanBP2-type" evidence="12">
    <location>
        <begin position="528"/>
        <end position="559"/>
    </location>
</feature>
<dbReference type="SUPFAM" id="SSF90209">
    <property type="entry name" value="Ran binding protein zinc finger-like"/>
    <property type="match status" value="2"/>
</dbReference>
<dbReference type="Proteomes" id="UP001211065">
    <property type="component" value="Unassembled WGS sequence"/>
</dbReference>
<dbReference type="PROSITE" id="PS50102">
    <property type="entry name" value="RRM"/>
    <property type="match status" value="1"/>
</dbReference>
<evidence type="ECO:0000313" key="14">
    <source>
        <dbReference type="Proteomes" id="UP001211065"/>
    </source>
</evidence>
<dbReference type="InterPro" id="IPR001876">
    <property type="entry name" value="Znf_RanBP2"/>
</dbReference>
<dbReference type="SMART" id="SM00547">
    <property type="entry name" value="ZnF_RBZ"/>
    <property type="match status" value="2"/>
</dbReference>
<dbReference type="PROSITE" id="PS01358">
    <property type="entry name" value="ZF_RANBP2_1"/>
    <property type="match status" value="2"/>
</dbReference>
<feature type="region of interest" description="Disordered" evidence="10">
    <location>
        <begin position="613"/>
        <end position="690"/>
    </location>
</feature>
<dbReference type="SUPFAM" id="SSF54928">
    <property type="entry name" value="RNA-binding domain, RBD"/>
    <property type="match status" value="1"/>
</dbReference>
<evidence type="ECO:0000256" key="10">
    <source>
        <dbReference type="SAM" id="MobiDB-lite"/>
    </source>
</evidence>
<dbReference type="Pfam" id="PF00641">
    <property type="entry name" value="Zn_ribbon_RanBP"/>
    <property type="match status" value="2"/>
</dbReference>
<evidence type="ECO:0000256" key="4">
    <source>
        <dbReference type="ARBA" id="ARBA00022771"/>
    </source>
</evidence>
<evidence type="ECO:0000256" key="5">
    <source>
        <dbReference type="ARBA" id="ARBA00022833"/>
    </source>
</evidence>
<dbReference type="SMART" id="SM00360">
    <property type="entry name" value="RRM"/>
    <property type="match status" value="1"/>
</dbReference>
<keyword evidence="4 9" id="KW-0863">Zinc-finger</keyword>
<dbReference type="InterPro" id="IPR036443">
    <property type="entry name" value="Znf_RanBP2_sf"/>
</dbReference>
<dbReference type="InterPro" id="IPR000504">
    <property type="entry name" value="RRM_dom"/>
</dbReference>
<proteinExistence type="inferred from homology"/>
<evidence type="ECO:0000256" key="9">
    <source>
        <dbReference type="PROSITE-ProRule" id="PRU00322"/>
    </source>
</evidence>
<dbReference type="InterPro" id="IPR012677">
    <property type="entry name" value="Nucleotide-bd_a/b_plait_sf"/>
</dbReference>
<evidence type="ECO:0000259" key="11">
    <source>
        <dbReference type="PROSITE" id="PS50102"/>
    </source>
</evidence>
<accession>A0AAD5XYB6</accession>
<feature type="region of interest" description="Disordered" evidence="10">
    <location>
        <begin position="1"/>
        <end position="20"/>
    </location>
</feature>
<dbReference type="SUPFAM" id="SSF53098">
    <property type="entry name" value="Ribonuclease H-like"/>
    <property type="match status" value="1"/>
</dbReference>
<dbReference type="PROSITE" id="PS50199">
    <property type="entry name" value="ZF_RANBP2_2"/>
    <property type="match status" value="2"/>
</dbReference>
<evidence type="ECO:0000256" key="1">
    <source>
        <dbReference type="ARBA" id="ARBA00004123"/>
    </source>
</evidence>
<evidence type="ECO:0000256" key="2">
    <source>
        <dbReference type="ARBA" id="ARBA00008448"/>
    </source>
</evidence>
<feature type="domain" description="RRM" evidence="11">
    <location>
        <begin position="335"/>
        <end position="410"/>
    </location>
</feature>
<sequence>MTGEEISIVDEKNEESENAEVQIPKVNNKLQDIFDSANEKENCLLLLPQTEETNTPLETEEPEQMETPLINLFDVDPTEEVESSEEEAKETVEIVKVKTPFDPKKPFLNDFLIALDTQVTENRNREVIELSFAVVSVREKLIVHNERFFCKPEKTKLELIPSRSRSQKAWFEDLENAGSLQDAVNNLVAFIEKHFISKQKSFCFVSLGEIDFRLNLAADAKSKKISLAPYFSVFFDIVQETNKWLSMNQLTGSRVIGKDTLPGICSDLNIFTNRGHHASLDCTLTIADICIKLLARVEDFVSTRYDELAEYAEVPFNIPIDITAEAEHFNSSHSKCIMLQGLSLKSTKSDVEKFLNNVNIEKIFMVNFSEGNPNGSAFVIFKEHEDAKNSLSSNGRMFDKCIIQVIPSDENKMKDMKHLLGSFPAGNQSNFKRDYDDDNYSRQSSSKRSRGGDSRHSSPRNNSPPPKKHQEPKVGDWICPNISCEFPNFPTRIECMRCQTPKPYSAIINEGPKRSVNNRVLQKRDTDRPGDWNCPNDICKYHNYSTRTNCYRCQTKKPERVEPPPNPIPPPAPIAYVANPQPFPIFNYGARQEYSTYYTQYSQPAYTSTYPPYSAAPNPPPPIPISNGPYSNPPRGMPPQNGLGIQPYPPMQHNHGPPQHRRVPLTANQSSYSQNVPTYIRPPIQYPRNN</sequence>
<evidence type="ECO:0000256" key="8">
    <source>
        <dbReference type="PROSITE-ProRule" id="PRU00176"/>
    </source>
</evidence>
<dbReference type="InterPro" id="IPR012337">
    <property type="entry name" value="RNaseH-like_sf"/>
</dbReference>
<dbReference type="GO" id="GO:0003723">
    <property type="term" value="F:RNA binding"/>
    <property type="evidence" value="ECO:0007669"/>
    <property type="project" value="UniProtKB-UniRule"/>
</dbReference>
<evidence type="ECO:0000313" key="13">
    <source>
        <dbReference type="EMBL" id="KAJ3212637.1"/>
    </source>
</evidence>
<dbReference type="Gene3D" id="3.30.70.330">
    <property type="match status" value="1"/>
</dbReference>
<dbReference type="Gene3D" id="4.10.1060.10">
    <property type="entry name" value="Zinc finger, RanBP2-type"/>
    <property type="match status" value="2"/>
</dbReference>
<reference evidence="13" key="1">
    <citation type="submission" date="2020-05" db="EMBL/GenBank/DDBJ databases">
        <title>Phylogenomic resolution of chytrid fungi.</title>
        <authorList>
            <person name="Stajich J.E."/>
            <person name="Amses K."/>
            <person name="Simmons R."/>
            <person name="Seto K."/>
            <person name="Myers J."/>
            <person name="Bonds A."/>
            <person name="Quandt C.A."/>
            <person name="Barry K."/>
            <person name="Liu P."/>
            <person name="Grigoriev I."/>
            <person name="Longcore J.E."/>
            <person name="James T.Y."/>
        </authorList>
    </citation>
    <scope>NUCLEOTIDE SEQUENCE</scope>
    <source>
        <strain evidence="13">JEL0476</strain>
    </source>
</reference>
<dbReference type="EMBL" id="JADGJW010000770">
    <property type="protein sequence ID" value="KAJ3212637.1"/>
    <property type="molecule type" value="Genomic_DNA"/>
</dbReference>
<dbReference type="GO" id="GO:0006355">
    <property type="term" value="P:regulation of DNA-templated transcription"/>
    <property type="evidence" value="ECO:0007669"/>
    <property type="project" value="InterPro"/>
</dbReference>
<dbReference type="AlphaFoldDB" id="A0AAD5XYB6"/>
<evidence type="ECO:0000256" key="3">
    <source>
        <dbReference type="ARBA" id="ARBA00022723"/>
    </source>
</evidence>
<dbReference type="InterPro" id="IPR036397">
    <property type="entry name" value="RNaseH_sf"/>
</dbReference>
<keyword evidence="5" id="KW-0862">Zinc</keyword>
<protein>
    <submittedName>
        <fullName evidence="13">Uncharacterized protein</fullName>
    </submittedName>
</protein>
<keyword evidence="14" id="KW-1185">Reference proteome</keyword>
<keyword evidence="6 8" id="KW-0694">RNA-binding</keyword>
<keyword evidence="7" id="KW-0539">Nucleus</keyword>
<comment type="subcellular location">
    <subcellularLocation>
        <location evidence="1">Nucleus</location>
    </subcellularLocation>
</comment>